<dbReference type="CDD" id="cd11762">
    <property type="entry name" value="SH3_FCHSD_2"/>
    <property type="match status" value="1"/>
</dbReference>
<keyword evidence="2 6" id="KW-0728">SH3 domain</keyword>
<feature type="region of interest" description="Disordered" evidence="9">
    <location>
        <begin position="608"/>
        <end position="655"/>
    </location>
</feature>
<feature type="region of interest" description="Disordered" evidence="9">
    <location>
        <begin position="667"/>
        <end position="724"/>
    </location>
</feature>
<evidence type="ECO:0000259" key="11">
    <source>
        <dbReference type="PROSITE" id="PS51741"/>
    </source>
</evidence>
<dbReference type="SUPFAM" id="SSF50044">
    <property type="entry name" value="SH3-domain"/>
    <property type="match status" value="2"/>
</dbReference>
<keyword evidence="12" id="KW-1185">Reference proteome</keyword>
<feature type="coiled-coil region" evidence="8">
    <location>
        <begin position="107"/>
        <end position="134"/>
    </location>
</feature>
<dbReference type="GeneID" id="102809794"/>
<dbReference type="InterPro" id="IPR035460">
    <property type="entry name" value="FCHSD_SH3_1"/>
</dbReference>
<dbReference type="PROSITE" id="PS51741">
    <property type="entry name" value="F_BAR"/>
    <property type="match status" value="1"/>
</dbReference>
<reference evidence="13" key="1">
    <citation type="submission" date="2025-08" db="UniProtKB">
        <authorList>
            <consortium name="RefSeq"/>
        </authorList>
    </citation>
    <scope>IDENTIFICATION</scope>
    <source>
        <tissue evidence="13">Testes</tissue>
    </source>
</reference>
<feature type="domain" description="SH3" evidence="10">
    <location>
        <begin position="533"/>
        <end position="596"/>
    </location>
</feature>
<sequence>MQQPPPRKVKIAQRVRNVHNEQLSKLQSKQQTEYELLDDVRDFAKQRASIEKVYAQSLLKLSQDFYHKRKFPSVPDIKADDRKDHRTALEVWKAILEETGKCAKVKLASAEKLNSQISENVKTVKNQKTQLNKKYIDILNTYHEEVAATIRDFTKAKKSYIENETVAKDLREKATDAENKLKKGSLKIFQSRTALEKNCAKLEAKRDLYNRRSTFARNEYLINMAAANCHQTRFYLVDFPKLLEICRDYEKQCFLHENPSFTDVPHYMYEPVDNDQVKIVALDQSLSLHFNKEARKWATKIARENKTINSLEKKLAGLPTVMSSSSLKSLESNPEANEAELCLEQTKNLIRKSETSKLKAEAKLDCLRSTQIDVDEWLQSAHEAVSLEDDTVSRAESHSSTNSGASSGFGANDEDFDITYEDSYDEIPMGNDSFDDTYDEVSSPRQQTLHYPVKCTALYDYQAQREDELSITQNESLELIEESEGDGWVRGRNQNGEIGYFPETYIEMPKQSEPKSLSSTDLEVQMTLGTNDPGVCMVRALYDYNGSSEDELSFNEGQLIKVTRKDDNGVDDGFWEGEVNGKIGVFPSMVVEELHSMQPPMVIPVNDKSAEPTWQSKPVLSTSLPKSSSLTFEHGTSLQDGLAPPRERVRPSSVNIAEQNYYSTSNSYMLPTSSHPPQAVSAPQSPTFSRHKPCRSAPAPPTKGKSAFSFSTTTSWPRKDSDIL</sequence>
<evidence type="ECO:0000313" key="12">
    <source>
        <dbReference type="Proteomes" id="UP000694865"/>
    </source>
</evidence>
<dbReference type="Pfam" id="PF00611">
    <property type="entry name" value="FCH"/>
    <property type="match status" value="1"/>
</dbReference>
<dbReference type="SMART" id="SM00326">
    <property type="entry name" value="SH3"/>
    <property type="match status" value="2"/>
</dbReference>
<dbReference type="Pfam" id="PF07653">
    <property type="entry name" value="SH3_2"/>
    <property type="match status" value="1"/>
</dbReference>
<evidence type="ECO:0000256" key="1">
    <source>
        <dbReference type="ARBA" id="ARBA00004316"/>
    </source>
</evidence>
<comment type="subcellular location">
    <subcellularLocation>
        <location evidence="1">Cell projection</location>
    </subcellularLocation>
</comment>
<keyword evidence="4" id="KW-0446">Lipid-binding</keyword>
<feature type="coiled-coil region" evidence="8">
    <location>
        <begin position="167"/>
        <end position="212"/>
    </location>
</feature>
<proteinExistence type="predicted"/>
<dbReference type="RefSeq" id="XP_006824876.1">
    <property type="nucleotide sequence ID" value="XM_006824813.1"/>
</dbReference>
<dbReference type="PANTHER" id="PTHR15735">
    <property type="entry name" value="FCH AND DOUBLE SH3 DOMAINS PROTEIN"/>
    <property type="match status" value="1"/>
</dbReference>
<evidence type="ECO:0000313" key="13">
    <source>
        <dbReference type="RefSeq" id="XP_006824876.1"/>
    </source>
</evidence>
<dbReference type="PRINTS" id="PR00452">
    <property type="entry name" value="SH3DOMAIN"/>
</dbReference>
<gene>
    <name evidence="13" type="primary">LOC102809794</name>
</gene>
<dbReference type="PROSITE" id="PS50002">
    <property type="entry name" value="SH3"/>
    <property type="match status" value="2"/>
</dbReference>
<dbReference type="SMART" id="SM00055">
    <property type="entry name" value="FCH"/>
    <property type="match status" value="1"/>
</dbReference>
<dbReference type="Pfam" id="PF00018">
    <property type="entry name" value="SH3_1"/>
    <property type="match status" value="1"/>
</dbReference>
<keyword evidence="7 8" id="KW-0175">Coiled coil</keyword>
<dbReference type="CDD" id="cd11761">
    <property type="entry name" value="SH3_FCHSD_1"/>
    <property type="match status" value="1"/>
</dbReference>
<evidence type="ECO:0000256" key="2">
    <source>
        <dbReference type="ARBA" id="ARBA00022443"/>
    </source>
</evidence>
<evidence type="ECO:0000256" key="7">
    <source>
        <dbReference type="PROSITE-ProRule" id="PRU01077"/>
    </source>
</evidence>
<feature type="region of interest" description="Disordered" evidence="9">
    <location>
        <begin position="388"/>
        <end position="416"/>
    </location>
</feature>
<dbReference type="PANTHER" id="PTHR15735:SF21">
    <property type="entry name" value="PROTEIN NERVOUS WRECK"/>
    <property type="match status" value="1"/>
</dbReference>
<keyword evidence="5" id="KW-0966">Cell projection</keyword>
<dbReference type="SUPFAM" id="SSF103657">
    <property type="entry name" value="BAR/IMD domain-like"/>
    <property type="match status" value="1"/>
</dbReference>
<feature type="compositionally biased region" description="Low complexity" evidence="9">
    <location>
        <begin position="616"/>
        <end position="631"/>
    </location>
</feature>
<dbReference type="Gene3D" id="1.20.1270.60">
    <property type="entry name" value="Arfaptin homology (AH) domain/BAR domain"/>
    <property type="match status" value="1"/>
</dbReference>
<evidence type="ECO:0000256" key="5">
    <source>
        <dbReference type="ARBA" id="ARBA00023273"/>
    </source>
</evidence>
<evidence type="ECO:0000256" key="9">
    <source>
        <dbReference type="SAM" id="MobiDB-lite"/>
    </source>
</evidence>
<feature type="domain" description="F-BAR" evidence="11">
    <location>
        <begin position="7"/>
        <end position="294"/>
    </location>
</feature>
<dbReference type="InterPro" id="IPR001452">
    <property type="entry name" value="SH3_domain"/>
</dbReference>
<evidence type="ECO:0000259" key="10">
    <source>
        <dbReference type="PROSITE" id="PS50002"/>
    </source>
</evidence>
<feature type="domain" description="SH3" evidence="10">
    <location>
        <begin position="450"/>
        <end position="511"/>
    </location>
</feature>
<keyword evidence="3" id="KW-0677">Repeat</keyword>
<evidence type="ECO:0000256" key="3">
    <source>
        <dbReference type="ARBA" id="ARBA00022737"/>
    </source>
</evidence>
<dbReference type="InterPro" id="IPR027267">
    <property type="entry name" value="AH/BAR_dom_sf"/>
</dbReference>
<dbReference type="InterPro" id="IPR036028">
    <property type="entry name" value="SH3-like_dom_sf"/>
</dbReference>
<name>A0ABM0MXY5_SACKO</name>
<evidence type="ECO:0000256" key="4">
    <source>
        <dbReference type="ARBA" id="ARBA00023121"/>
    </source>
</evidence>
<dbReference type="Gene3D" id="2.30.30.40">
    <property type="entry name" value="SH3 Domains"/>
    <property type="match status" value="2"/>
</dbReference>
<dbReference type="InterPro" id="IPR001060">
    <property type="entry name" value="FCH_dom"/>
</dbReference>
<organism evidence="12 13">
    <name type="scientific">Saccoglossus kowalevskii</name>
    <name type="common">Acorn worm</name>
    <dbReference type="NCBI Taxonomy" id="10224"/>
    <lineage>
        <taxon>Eukaryota</taxon>
        <taxon>Metazoa</taxon>
        <taxon>Hemichordata</taxon>
        <taxon>Enteropneusta</taxon>
        <taxon>Harrimaniidae</taxon>
        <taxon>Saccoglossus</taxon>
    </lineage>
</organism>
<dbReference type="InterPro" id="IPR031160">
    <property type="entry name" value="F_BAR_dom"/>
</dbReference>
<evidence type="ECO:0000256" key="8">
    <source>
        <dbReference type="SAM" id="Coils"/>
    </source>
</evidence>
<accession>A0ABM0MXY5</accession>
<feature type="compositionally biased region" description="Low complexity" evidence="9">
    <location>
        <begin position="398"/>
        <end position="411"/>
    </location>
</feature>
<protein>
    <submittedName>
        <fullName evidence="13">FCH and double SH3 domains protein 2-like</fullName>
    </submittedName>
</protein>
<feature type="compositionally biased region" description="Polar residues" evidence="9">
    <location>
        <begin position="667"/>
        <end position="688"/>
    </location>
</feature>
<evidence type="ECO:0000256" key="6">
    <source>
        <dbReference type="PROSITE-ProRule" id="PRU00192"/>
    </source>
</evidence>
<dbReference type="Proteomes" id="UP000694865">
    <property type="component" value="Unplaced"/>
</dbReference>